<evidence type="ECO:0000256" key="8">
    <source>
        <dbReference type="ARBA" id="ARBA00022824"/>
    </source>
</evidence>
<evidence type="ECO:0000256" key="11">
    <source>
        <dbReference type="ARBA" id="ARBA00023136"/>
    </source>
</evidence>
<evidence type="ECO:0000256" key="13">
    <source>
        <dbReference type="PROSITE-ProRule" id="PRU00221"/>
    </source>
</evidence>
<feature type="compositionally biased region" description="Pro residues" evidence="14">
    <location>
        <begin position="901"/>
        <end position="917"/>
    </location>
</feature>
<evidence type="ECO:0000313" key="16">
    <source>
        <dbReference type="Proteomes" id="UP000002279"/>
    </source>
</evidence>
<evidence type="ECO:0000256" key="10">
    <source>
        <dbReference type="ARBA" id="ARBA00022927"/>
    </source>
</evidence>
<dbReference type="Gene3D" id="1.25.40.1030">
    <property type="match status" value="1"/>
</dbReference>
<dbReference type="PROSITE" id="PS50082">
    <property type="entry name" value="WD_REPEATS_2"/>
    <property type="match status" value="2"/>
</dbReference>
<feature type="region of interest" description="Disordered" evidence="14">
    <location>
        <begin position="896"/>
        <end position="925"/>
    </location>
</feature>
<dbReference type="InterPro" id="IPR036322">
    <property type="entry name" value="WD40_repeat_dom_sf"/>
</dbReference>
<evidence type="ECO:0000256" key="12">
    <source>
        <dbReference type="ARBA" id="ARBA00023329"/>
    </source>
</evidence>
<keyword evidence="12" id="KW-0968">Cytoplasmic vesicle</keyword>
<dbReference type="SUPFAM" id="SSF50978">
    <property type="entry name" value="WD40 repeat-like"/>
    <property type="match status" value="1"/>
</dbReference>
<feature type="repeat" description="WD" evidence="13">
    <location>
        <begin position="137"/>
        <end position="179"/>
    </location>
</feature>
<organism evidence="15 16">
    <name type="scientific">Ornithorhynchus anatinus</name>
    <name type="common">Duckbill platypus</name>
    <dbReference type="NCBI Taxonomy" id="9258"/>
    <lineage>
        <taxon>Eukaryota</taxon>
        <taxon>Metazoa</taxon>
        <taxon>Chordata</taxon>
        <taxon>Craniata</taxon>
        <taxon>Vertebrata</taxon>
        <taxon>Euteleostomi</taxon>
        <taxon>Mammalia</taxon>
        <taxon>Monotremata</taxon>
        <taxon>Ornithorhynchidae</taxon>
        <taxon>Ornithorhynchus</taxon>
    </lineage>
</organism>
<evidence type="ECO:0000256" key="14">
    <source>
        <dbReference type="SAM" id="MobiDB-lite"/>
    </source>
</evidence>
<feature type="compositionally biased region" description="Pro residues" evidence="14">
    <location>
        <begin position="975"/>
        <end position="992"/>
    </location>
</feature>
<dbReference type="eggNOG" id="KOG0307">
    <property type="taxonomic scope" value="Eukaryota"/>
</dbReference>
<dbReference type="GO" id="GO:0015031">
    <property type="term" value="P:protein transport"/>
    <property type="evidence" value="ECO:0007669"/>
    <property type="project" value="UniProtKB-KW"/>
</dbReference>
<dbReference type="InterPro" id="IPR015943">
    <property type="entry name" value="WD40/YVTN_repeat-like_dom_sf"/>
</dbReference>
<dbReference type="InterPro" id="IPR040251">
    <property type="entry name" value="SEC31-like"/>
</dbReference>
<dbReference type="GO" id="GO:0005198">
    <property type="term" value="F:structural molecule activity"/>
    <property type="evidence" value="ECO:0000318"/>
    <property type="project" value="GO_Central"/>
</dbReference>
<evidence type="ECO:0000256" key="2">
    <source>
        <dbReference type="ARBA" id="ARBA00004406"/>
    </source>
</evidence>
<dbReference type="PROSITE" id="PS00678">
    <property type="entry name" value="WD_REPEATS_1"/>
    <property type="match status" value="1"/>
</dbReference>
<dbReference type="Proteomes" id="UP000002279">
    <property type="component" value="Unplaced"/>
</dbReference>
<sequence length="1225" mass="132494">MVFPNCTFQALSTVVCTQYLMKLKELERPAVQVWSPASQHPIYLATGTSAQQLDASFSTNAALEIFEVDFRDPSVDLQRKGVFTASSRFHKLIWGNAGNGPPENSGVIAGGGDNGVITLFSAAQILASGKEPVIGQREKHTGPVRALDFNPFQGNLLASGANDSEIYIWDLNNFSVPMTPGSKSQPPEDVSALCWNWQVQHILSSAHPSGKAVVWDLRKNEPIIKVSDHSNRMHCSAMAWHPEVATQLVLSSEDDRLPVIQVWDLRFASSPLKVLENHSRGVLSVSWCQADPELLLSSAKDNRILCWNPGSGEVVYELPTRSRWCFDVQWCPRNPSVFAAASFDGWINLYSVMGGSLEAQQRTQADKISSSFGNLDPFGTGQPLPPLQVPEQVVQTTLVPPLKKPPKWIRRPVGGSFAFGGKLVTFGVPSFPAQQTPQPCPRLVFVSQVTTEPEFLTRSAELQEALGSGNLLDYCQDKIQRAKLQFEKSVWQFLKVDTTDWVLSLTGQTTSHLSCPLYSPLPSPETNKPLSFSRAPLCLPQGSRESGEPATSSSSSAFFDELIPQNLTSLEIPVTADTDGLISQALLLGNLDGAVDLCVREERFADAIILAVAGGEKLLRQTQQRYFAKKKTKLSSLLSSIVQHRWRDVVCTCSLQNWREAMAILLTYSSQEEYAGLCDTLGARLESEGDGTLSTEACLCYICSGNVERLVECWGKIHKASSPVALQDLVEKVMVLSRSLELLRGPAGASPGPAMAGRVTDYASLLASQGRLAAAMSYLPTDSSQHTIQQLRERLFHAQGASVIGQQPPPFPFPRVHVGAPPPPQTKSSVAAGGSQPRRPGMRPPDQVREPASRRLGSGVGKQRWDLGRGRAYVRGKPDFWTWSAPFVFSAMPQPFNPRGGPAPGPVGFPGGPPAPRQPVRMAPPGALPPGPTFLPPGPAPAPHLSASLTCPVSMGSQPPGPFSFPTAYPQGGPGAPPSGPLPAAGIPPPPSGQCLDLPRSHRGELGGREEFKPGLDHLPLKGQHRPRFQTTRAWVRGRGDPGTDLKLVDQFHQLPPERVERKELPPEHLPLKTTFEGLVQRCSLVAADPKTKRKLEEATQRLECLYEKLRERAVSAASSAGTFPAAPLSVMGPGVYLPRGCLLVGAGGGKGGDWAQAADEAFSHQLSPHILAGLHEIARCMEARSYQQGLLVHTQVVGSSSFSEVSGFMPVLKAVLTIAHKLNV</sequence>
<keyword evidence="11" id="KW-0472">Membrane</keyword>
<dbReference type="FunFam" id="2.130.10.10:FF:000009">
    <property type="entry name" value="Protein transport protein Sec31A isoform A"/>
    <property type="match status" value="1"/>
</dbReference>
<dbReference type="Bgee" id="ENSOANG00000002978">
    <property type="expression patterns" value="Expressed in liver and 7 other cell types or tissues"/>
</dbReference>
<keyword evidence="16" id="KW-1185">Reference proteome</keyword>
<dbReference type="InterPro" id="IPR001680">
    <property type="entry name" value="WD40_rpt"/>
</dbReference>
<keyword evidence="4" id="KW-0813">Transport</keyword>
<accession>F6V3Q6</accession>
<dbReference type="OMA" id="AQWAFGG"/>
<dbReference type="Pfam" id="PF00400">
    <property type="entry name" value="WD40"/>
    <property type="match status" value="2"/>
</dbReference>
<dbReference type="PROSITE" id="PS50294">
    <property type="entry name" value="WD_REPEATS_REGION"/>
    <property type="match status" value="1"/>
</dbReference>
<dbReference type="Gene3D" id="1.20.940.10">
    <property type="entry name" value="Functional domain of the splicing factor Prp18"/>
    <property type="match status" value="1"/>
</dbReference>
<evidence type="ECO:0000256" key="7">
    <source>
        <dbReference type="ARBA" id="ARBA00022737"/>
    </source>
</evidence>
<feature type="region of interest" description="Disordered" evidence="14">
    <location>
        <begin position="958"/>
        <end position="1011"/>
    </location>
</feature>
<dbReference type="GO" id="GO:0007029">
    <property type="term" value="P:endoplasmic reticulum organization"/>
    <property type="evidence" value="ECO:0000318"/>
    <property type="project" value="GO_Central"/>
</dbReference>
<comment type="similarity">
    <text evidence="3">Belongs to the WD repeat SEC31 family.</text>
</comment>
<dbReference type="AlphaFoldDB" id="F6V3Q6"/>
<gene>
    <name evidence="15" type="primary">SEC31B</name>
</gene>
<keyword evidence="9" id="KW-0931">ER-Golgi transport</keyword>
<dbReference type="Gene3D" id="2.130.10.10">
    <property type="entry name" value="YVTN repeat-like/Quinoprotein amine dehydrogenase"/>
    <property type="match status" value="1"/>
</dbReference>
<proteinExistence type="inferred from homology"/>
<feature type="compositionally biased region" description="Basic and acidic residues" evidence="14">
    <location>
        <begin position="999"/>
        <end position="1011"/>
    </location>
</feature>
<dbReference type="GO" id="GO:0030127">
    <property type="term" value="C:COPII vesicle coat"/>
    <property type="evidence" value="ECO:0000318"/>
    <property type="project" value="GO_Central"/>
</dbReference>
<keyword evidence="5" id="KW-0963">Cytoplasm</keyword>
<dbReference type="Ensembl" id="ENSOANT00000004723.4">
    <property type="protein sequence ID" value="ENSOANP00000004722.4"/>
    <property type="gene ID" value="ENSOANG00000002978.4"/>
</dbReference>
<reference evidence="15" key="1">
    <citation type="submission" date="2025-08" db="UniProtKB">
        <authorList>
            <consortium name="Ensembl"/>
        </authorList>
    </citation>
    <scope>IDENTIFICATION</scope>
    <source>
        <strain evidence="15">Glennie</strain>
    </source>
</reference>
<dbReference type="GO" id="GO:0005789">
    <property type="term" value="C:endoplasmic reticulum membrane"/>
    <property type="evidence" value="ECO:0007669"/>
    <property type="project" value="UniProtKB-SubCell"/>
</dbReference>
<protein>
    <submittedName>
        <fullName evidence="15">SEC31 homolog B, COPII coat complex component</fullName>
    </submittedName>
</protein>
<dbReference type="FunCoup" id="F6V3Q6">
    <property type="interactions" value="656"/>
</dbReference>
<reference evidence="15" key="2">
    <citation type="submission" date="2025-09" db="UniProtKB">
        <authorList>
            <consortium name="Ensembl"/>
        </authorList>
    </citation>
    <scope>IDENTIFICATION</scope>
    <source>
        <strain evidence="15">Glennie</strain>
    </source>
</reference>
<dbReference type="PANTHER" id="PTHR13923:SF22">
    <property type="entry name" value="PROTEIN TRANSPORT PROTEIN SEC31B"/>
    <property type="match status" value="1"/>
</dbReference>
<evidence type="ECO:0000256" key="6">
    <source>
        <dbReference type="ARBA" id="ARBA00022574"/>
    </source>
</evidence>
<evidence type="ECO:0000256" key="3">
    <source>
        <dbReference type="ARBA" id="ARBA00009358"/>
    </source>
</evidence>
<dbReference type="STRING" id="9258.ENSOANP00000004722"/>
<evidence type="ECO:0000256" key="9">
    <source>
        <dbReference type="ARBA" id="ARBA00022892"/>
    </source>
</evidence>
<keyword evidence="10" id="KW-0653">Protein transport</keyword>
<dbReference type="PANTHER" id="PTHR13923">
    <property type="entry name" value="SEC31-RELATED PROTEIN"/>
    <property type="match status" value="1"/>
</dbReference>
<feature type="repeat" description="WD" evidence="13">
    <location>
        <begin position="275"/>
        <end position="317"/>
    </location>
</feature>
<comment type="subcellular location">
    <subcellularLocation>
        <location evidence="1">Cytoplasmic vesicle</location>
        <location evidence="1">COPII-coated vesicle membrane</location>
        <topology evidence="1">Peripheral membrane protein</topology>
        <orientation evidence="1">Cytoplasmic side</orientation>
    </subcellularLocation>
    <subcellularLocation>
        <location evidence="2">Endoplasmic reticulum membrane</location>
        <topology evidence="2">Peripheral membrane protein</topology>
    </subcellularLocation>
</comment>
<evidence type="ECO:0000256" key="1">
    <source>
        <dbReference type="ARBA" id="ARBA00004299"/>
    </source>
</evidence>
<dbReference type="FunFam" id="1.25.40.1030:FF:000006">
    <property type="entry name" value="SEC31 homolog B, COPII coat complex component"/>
    <property type="match status" value="1"/>
</dbReference>
<dbReference type="InterPro" id="IPR019775">
    <property type="entry name" value="WD40_repeat_CS"/>
</dbReference>
<name>F6V3Q6_ORNAN</name>
<dbReference type="GeneTree" id="ENSGT00390000003175"/>
<evidence type="ECO:0000313" key="15">
    <source>
        <dbReference type="Ensembl" id="ENSOANP00000004722.4"/>
    </source>
</evidence>
<keyword evidence="7" id="KW-0677">Repeat</keyword>
<feature type="region of interest" description="Disordered" evidence="14">
    <location>
        <begin position="806"/>
        <end position="863"/>
    </location>
</feature>
<dbReference type="GO" id="GO:0070971">
    <property type="term" value="C:endoplasmic reticulum exit site"/>
    <property type="evidence" value="ECO:0000318"/>
    <property type="project" value="GO_Central"/>
</dbReference>
<evidence type="ECO:0000256" key="5">
    <source>
        <dbReference type="ARBA" id="ARBA00022490"/>
    </source>
</evidence>
<keyword evidence="8" id="KW-0256">Endoplasmic reticulum</keyword>
<keyword evidence="6 13" id="KW-0853">WD repeat</keyword>
<dbReference type="SMART" id="SM00320">
    <property type="entry name" value="WD40"/>
    <property type="match status" value="5"/>
</dbReference>
<dbReference type="InParanoid" id="F6V3Q6"/>
<dbReference type="HOGENOM" id="CLU_003033_1_0_1"/>
<evidence type="ECO:0000256" key="4">
    <source>
        <dbReference type="ARBA" id="ARBA00022448"/>
    </source>
</evidence>
<dbReference type="GO" id="GO:0090110">
    <property type="term" value="P:COPII-coated vesicle cargo loading"/>
    <property type="evidence" value="ECO:0000318"/>
    <property type="project" value="GO_Central"/>
</dbReference>